<protein>
    <submittedName>
        <fullName evidence="2">Uncharacterized protein</fullName>
    </submittedName>
</protein>
<accession>A0A6L8W5N4</accession>
<keyword evidence="3" id="KW-1185">Reference proteome</keyword>
<keyword evidence="1" id="KW-0812">Transmembrane</keyword>
<evidence type="ECO:0000313" key="2">
    <source>
        <dbReference type="EMBL" id="MZR29690.1"/>
    </source>
</evidence>
<gene>
    <name evidence="2" type="ORF">GQE98_03485</name>
</gene>
<feature type="transmembrane region" description="Helical" evidence="1">
    <location>
        <begin position="18"/>
        <end position="38"/>
    </location>
</feature>
<name>A0A6L8W5N4_9PROT</name>
<reference evidence="2 3" key="1">
    <citation type="submission" date="2019-12" db="EMBL/GenBank/DDBJ databases">
        <title>Snethiella sp. nov. sp. isolated from sea sand.</title>
        <authorList>
            <person name="Kim J."/>
            <person name="Jeong S.E."/>
            <person name="Jung H.S."/>
            <person name="Jeon C.O."/>
        </authorList>
    </citation>
    <scope>NUCLEOTIDE SEQUENCE [LARGE SCALE GENOMIC DNA]</scope>
    <source>
        <strain evidence="2 3">DP05</strain>
    </source>
</reference>
<keyword evidence="1" id="KW-0472">Membrane</keyword>
<evidence type="ECO:0000313" key="3">
    <source>
        <dbReference type="Proteomes" id="UP000476030"/>
    </source>
</evidence>
<comment type="caution">
    <text evidence="2">The sequence shown here is derived from an EMBL/GenBank/DDBJ whole genome shotgun (WGS) entry which is preliminary data.</text>
</comment>
<organism evidence="2 3">
    <name type="scientific">Sneathiella litorea</name>
    <dbReference type="NCBI Taxonomy" id="2606216"/>
    <lineage>
        <taxon>Bacteria</taxon>
        <taxon>Pseudomonadati</taxon>
        <taxon>Pseudomonadota</taxon>
        <taxon>Alphaproteobacteria</taxon>
        <taxon>Sneathiellales</taxon>
        <taxon>Sneathiellaceae</taxon>
        <taxon>Sneathiella</taxon>
    </lineage>
</organism>
<proteinExistence type="predicted"/>
<feature type="transmembrane region" description="Helical" evidence="1">
    <location>
        <begin position="96"/>
        <end position="114"/>
    </location>
</feature>
<dbReference type="Proteomes" id="UP000476030">
    <property type="component" value="Unassembled WGS sequence"/>
</dbReference>
<evidence type="ECO:0000256" key="1">
    <source>
        <dbReference type="SAM" id="Phobius"/>
    </source>
</evidence>
<dbReference type="AlphaFoldDB" id="A0A6L8W5N4"/>
<dbReference type="RefSeq" id="WP_161314142.1">
    <property type="nucleotide sequence ID" value="NZ_WTUW01000001.1"/>
</dbReference>
<sequence>MSGDETGSEMVGFRKATLTLVVGFFACMTVAVGAPLALEKNLVVETGLDTAGVSQKVETEIVAASQATAFALVSNKPASELMERKSTGGIMNSVPFSPALILFGAALGAIFWLGRRRKSENSGWQ</sequence>
<dbReference type="EMBL" id="WTUW01000001">
    <property type="protein sequence ID" value="MZR29690.1"/>
    <property type="molecule type" value="Genomic_DNA"/>
</dbReference>
<keyword evidence="1" id="KW-1133">Transmembrane helix</keyword>